<dbReference type="AlphaFoldDB" id="A0A8X6NHA0"/>
<dbReference type="EMBL" id="BMAW01104236">
    <property type="protein sequence ID" value="GFT13282.1"/>
    <property type="molecule type" value="Genomic_DNA"/>
</dbReference>
<gene>
    <name evidence="1" type="ORF">NPIL_520961</name>
</gene>
<reference evidence="1" key="1">
    <citation type="submission" date="2020-08" db="EMBL/GenBank/DDBJ databases">
        <title>Multicomponent nature underlies the extraordinary mechanical properties of spider dragline silk.</title>
        <authorList>
            <person name="Kono N."/>
            <person name="Nakamura H."/>
            <person name="Mori M."/>
            <person name="Yoshida Y."/>
            <person name="Ohtoshi R."/>
            <person name="Malay A.D."/>
            <person name="Moran D.A.P."/>
            <person name="Tomita M."/>
            <person name="Numata K."/>
            <person name="Arakawa K."/>
        </authorList>
    </citation>
    <scope>NUCLEOTIDE SEQUENCE</scope>
</reference>
<keyword evidence="2" id="KW-1185">Reference proteome</keyword>
<protein>
    <submittedName>
        <fullName evidence="1">Uncharacterized protein</fullName>
    </submittedName>
</protein>
<evidence type="ECO:0000313" key="1">
    <source>
        <dbReference type="EMBL" id="GFT13282.1"/>
    </source>
</evidence>
<comment type="caution">
    <text evidence="1">The sequence shown here is derived from an EMBL/GenBank/DDBJ whole genome shotgun (WGS) entry which is preliminary data.</text>
</comment>
<dbReference type="Proteomes" id="UP000887013">
    <property type="component" value="Unassembled WGS sequence"/>
</dbReference>
<organism evidence="1 2">
    <name type="scientific">Nephila pilipes</name>
    <name type="common">Giant wood spider</name>
    <name type="synonym">Nephila maculata</name>
    <dbReference type="NCBI Taxonomy" id="299642"/>
    <lineage>
        <taxon>Eukaryota</taxon>
        <taxon>Metazoa</taxon>
        <taxon>Ecdysozoa</taxon>
        <taxon>Arthropoda</taxon>
        <taxon>Chelicerata</taxon>
        <taxon>Arachnida</taxon>
        <taxon>Araneae</taxon>
        <taxon>Araneomorphae</taxon>
        <taxon>Entelegynae</taxon>
        <taxon>Araneoidea</taxon>
        <taxon>Nephilidae</taxon>
        <taxon>Nephila</taxon>
    </lineage>
</organism>
<proteinExistence type="predicted"/>
<evidence type="ECO:0000313" key="2">
    <source>
        <dbReference type="Proteomes" id="UP000887013"/>
    </source>
</evidence>
<name>A0A8X6NHA0_NEPPI</name>
<accession>A0A8X6NHA0</accession>
<sequence length="206" mass="23196">MASFSLALQLSSKTQKLYHDCWEVGTKSHPLGDRIVERRSHANICGHLEWLGSSHLHQHLPSDNLANSKGFCFPIEASFPLPRINHGFVAGEAELADCCYQGDAKGLKRPHLCLCHPRGSSYCGRVGVEQWGMSTDQRDDHRLAKWPSVYLHPDVIGIALISCHHLFGLKVGTLTMRRARGKRDHFIARVERENLTEGRHTKFPSQ</sequence>